<accession>A0ABR0WGR7</accession>
<sequence length="256" mass="29445">MVAYFGAEKKFETAAEEVDGFHAVTEENERGPKISEIIHYNKGAYTSRGSHMETGSGSIQVLMDLVHLKKPSVILLFEIMIPNNKVEIIRTKLGYEGLFTVDRNGHGGGIAILWKIKDMIQLLSYSDNHINVLVHLRDVDSWRLTGFYGFLERCKRCQSWDLIRSLYKQSSLPWCCIGDFNDLLNPSEKRGSIEHPQWLLSGFRTAIDDCYLWDLGICGYPFTWERGRGTENWVEERLDRAFASQTWLALFPNCRV</sequence>
<dbReference type="InterPro" id="IPR005135">
    <property type="entry name" value="Endo/exonuclease/phosphatase"/>
</dbReference>
<dbReference type="PANTHER" id="PTHR33710:SF64">
    <property type="entry name" value="ENDONUCLEASE_EXONUCLEASE_PHOSPHATASE DOMAIN-CONTAINING PROTEIN"/>
    <property type="match status" value="1"/>
</dbReference>
<evidence type="ECO:0000313" key="2">
    <source>
        <dbReference type="EMBL" id="KAK6145264.1"/>
    </source>
</evidence>
<dbReference type="PANTHER" id="PTHR33710">
    <property type="entry name" value="BNAC02G09200D PROTEIN"/>
    <property type="match status" value="1"/>
</dbReference>
<evidence type="ECO:0000313" key="3">
    <source>
        <dbReference type="Proteomes" id="UP001318860"/>
    </source>
</evidence>
<dbReference type="Pfam" id="PF03372">
    <property type="entry name" value="Exo_endo_phos"/>
    <property type="match status" value="1"/>
</dbReference>
<name>A0ABR0WGR7_REHGL</name>
<dbReference type="InterPro" id="IPR036691">
    <property type="entry name" value="Endo/exonu/phosph_ase_sf"/>
</dbReference>
<organism evidence="2 3">
    <name type="scientific">Rehmannia glutinosa</name>
    <name type="common">Chinese foxglove</name>
    <dbReference type="NCBI Taxonomy" id="99300"/>
    <lineage>
        <taxon>Eukaryota</taxon>
        <taxon>Viridiplantae</taxon>
        <taxon>Streptophyta</taxon>
        <taxon>Embryophyta</taxon>
        <taxon>Tracheophyta</taxon>
        <taxon>Spermatophyta</taxon>
        <taxon>Magnoliopsida</taxon>
        <taxon>eudicotyledons</taxon>
        <taxon>Gunneridae</taxon>
        <taxon>Pentapetalae</taxon>
        <taxon>asterids</taxon>
        <taxon>lamiids</taxon>
        <taxon>Lamiales</taxon>
        <taxon>Orobanchaceae</taxon>
        <taxon>Rehmannieae</taxon>
        <taxon>Rehmannia</taxon>
    </lineage>
</organism>
<protein>
    <recommendedName>
        <fullName evidence="1">Endonuclease/exonuclease/phosphatase domain-containing protein</fullName>
    </recommendedName>
</protein>
<comment type="caution">
    <text evidence="2">The sequence shown here is derived from an EMBL/GenBank/DDBJ whole genome shotgun (WGS) entry which is preliminary data.</text>
</comment>
<proteinExistence type="predicted"/>
<dbReference type="Gene3D" id="3.60.10.10">
    <property type="entry name" value="Endonuclease/exonuclease/phosphatase"/>
    <property type="match status" value="1"/>
</dbReference>
<dbReference type="SUPFAM" id="SSF56219">
    <property type="entry name" value="DNase I-like"/>
    <property type="match status" value="1"/>
</dbReference>
<keyword evidence="3" id="KW-1185">Reference proteome</keyword>
<dbReference type="Proteomes" id="UP001318860">
    <property type="component" value="Unassembled WGS sequence"/>
</dbReference>
<reference evidence="2 3" key="1">
    <citation type="journal article" date="2021" name="Comput. Struct. Biotechnol. J.">
        <title>De novo genome assembly of the potent medicinal plant Rehmannia glutinosa using nanopore technology.</title>
        <authorList>
            <person name="Ma L."/>
            <person name="Dong C."/>
            <person name="Song C."/>
            <person name="Wang X."/>
            <person name="Zheng X."/>
            <person name="Niu Y."/>
            <person name="Chen S."/>
            <person name="Feng W."/>
        </authorList>
    </citation>
    <scope>NUCLEOTIDE SEQUENCE [LARGE SCALE GENOMIC DNA]</scope>
    <source>
        <strain evidence="2">DH-2019</strain>
    </source>
</reference>
<feature type="domain" description="Endonuclease/exonuclease/phosphatase" evidence="1">
    <location>
        <begin position="59"/>
        <end position="249"/>
    </location>
</feature>
<gene>
    <name evidence="2" type="ORF">DH2020_022084</name>
</gene>
<dbReference type="EMBL" id="JABTTQ020000012">
    <property type="protein sequence ID" value="KAK6145264.1"/>
    <property type="molecule type" value="Genomic_DNA"/>
</dbReference>
<evidence type="ECO:0000259" key="1">
    <source>
        <dbReference type="Pfam" id="PF03372"/>
    </source>
</evidence>